<comment type="function">
    <text evidence="6">Molecular chaperone; assists the folding of proteins upon ATP hydrolysis. Known to play a role, in vitro, in the folding of actin and tubulin.</text>
</comment>
<evidence type="ECO:0000256" key="2">
    <source>
        <dbReference type="ARBA" id="ARBA00011531"/>
    </source>
</evidence>
<dbReference type="EMBL" id="RRYP01006543">
    <property type="protein sequence ID" value="TNV81127.1"/>
    <property type="molecule type" value="Genomic_DNA"/>
</dbReference>
<evidence type="ECO:0000256" key="1">
    <source>
        <dbReference type="ARBA" id="ARBA00008020"/>
    </source>
</evidence>
<accession>A0A8J8NSG6</accession>
<dbReference type="GO" id="GO:0140662">
    <property type="term" value="F:ATP-dependent protein folding chaperone"/>
    <property type="evidence" value="ECO:0007669"/>
    <property type="project" value="InterPro"/>
</dbReference>
<comment type="caution">
    <text evidence="7">The sequence shown here is derived from an EMBL/GenBank/DDBJ whole genome shotgun (WGS) entry which is preliminary data.</text>
</comment>
<dbReference type="PANTHER" id="PTHR11353">
    <property type="entry name" value="CHAPERONIN"/>
    <property type="match status" value="1"/>
</dbReference>
<proteinExistence type="inferred from homology"/>
<comment type="subunit">
    <text evidence="2">Heterooligomeric complex of about 850 to 900 kDa that forms two stacked rings, 12 to 16 nm in diameter.</text>
</comment>
<dbReference type="Pfam" id="PF00118">
    <property type="entry name" value="Cpn60_TCP1"/>
    <property type="match status" value="1"/>
</dbReference>
<dbReference type="GO" id="GO:0016887">
    <property type="term" value="F:ATP hydrolysis activity"/>
    <property type="evidence" value="ECO:0007669"/>
    <property type="project" value="InterPro"/>
</dbReference>
<comment type="similarity">
    <text evidence="1">Belongs to the TCP-1 chaperonin family.</text>
</comment>
<dbReference type="InterPro" id="IPR017998">
    <property type="entry name" value="Chaperone_TCP-1"/>
</dbReference>
<dbReference type="SUPFAM" id="SSF48592">
    <property type="entry name" value="GroEL equatorial domain-like"/>
    <property type="match status" value="1"/>
</dbReference>
<evidence type="ECO:0000256" key="6">
    <source>
        <dbReference type="ARBA" id="ARBA00024677"/>
    </source>
</evidence>
<name>A0A8J8NSG6_HALGN</name>
<organism evidence="7 8">
    <name type="scientific">Halteria grandinella</name>
    <dbReference type="NCBI Taxonomy" id="5974"/>
    <lineage>
        <taxon>Eukaryota</taxon>
        <taxon>Sar</taxon>
        <taxon>Alveolata</taxon>
        <taxon>Ciliophora</taxon>
        <taxon>Intramacronucleata</taxon>
        <taxon>Spirotrichea</taxon>
        <taxon>Stichotrichia</taxon>
        <taxon>Sporadotrichida</taxon>
        <taxon>Halteriidae</taxon>
        <taxon>Halteria</taxon>
    </lineage>
</organism>
<keyword evidence="5" id="KW-0143">Chaperone</keyword>
<evidence type="ECO:0000256" key="5">
    <source>
        <dbReference type="ARBA" id="ARBA00023186"/>
    </source>
</evidence>
<dbReference type="InterPro" id="IPR002423">
    <property type="entry name" value="Cpn60/GroEL/TCP-1"/>
</dbReference>
<dbReference type="GO" id="GO:0051082">
    <property type="term" value="F:unfolded protein binding"/>
    <property type="evidence" value="ECO:0007669"/>
    <property type="project" value="InterPro"/>
</dbReference>
<dbReference type="InterPro" id="IPR002194">
    <property type="entry name" value="Chaperonin_TCP-1_CS"/>
</dbReference>
<keyword evidence="3" id="KW-0547">Nucleotide-binding</keyword>
<dbReference type="GO" id="GO:0005524">
    <property type="term" value="F:ATP binding"/>
    <property type="evidence" value="ECO:0007669"/>
    <property type="project" value="UniProtKB-KW"/>
</dbReference>
<evidence type="ECO:0000313" key="8">
    <source>
        <dbReference type="Proteomes" id="UP000785679"/>
    </source>
</evidence>
<reference evidence="7" key="1">
    <citation type="submission" date="2019-06" db="EMBL/GenBank/DDBJ databases">
        <authorList>
            <person name="Zheng W."/>
        </authorList>
    </citation>
    <scope>NUCLEOTIDE SEQUENCE</scope>
    <source>
        <strain evidence="7">QDHG01</strain>
    </source>
</reference>
<sequence>MFQQTGFGSLLKEGSKHYSGLEEAMMRNIDACKALSKMTRSSLGPHGMNKMVINHLDKLFVTIFRRDQDENKLATIVLRGSTHSLLEDAERAIDDGVNTVKSLVKDKRLVAGGGATEIHLAHLLQKYAKTQPGLDQYALEKFGQAFEVIPRTLAENAGLKAEEIIAKLYAVTADSKTSGLDVSDGQIKDMKEAFILDSWETKSWAIKLCIDAVLTILRVDQIIMAKPAGGPKPRDAQAPDLDD</sequence>
<evidence type="ECO:0000256" key="4">
    <source>
        <dbReference type="ARBA" id="ARBA00022840"/>
    </source>
</evidence>
<dbReference type="Gene3D" id="1.10.560.10">
    <property type="entry name" value="GroEL-like equatorial domain"/>
    <property type="match status" value="2"/>
</dbReference>
<evidence type="ECO:0000256" key="3">
    <source>
        <dbReference type="ARBA" id="ARBA00022741"/>
    </source>
</evidence>
<dbReference type="PROSITE" id="PS00750">
    <property type="entry name" value="TCP1_1"/>
    <property type="match status" value="1"/>
</dbReference>
<protein>
    <submittedName>
        <fullName evidence="7">Uncharacterized protein</fullName>
    </submittedName>
</protein>
<gene>
    <name evidence="7" type="ORF">FGO68_gene11350</name>
</gene>
<dbReference type="InterPro" id="IPR027410">
    <property type="entry name" value="TCP-1-like_intermed_sf"/>
</dbReference>
<evidence type="ECO:0000313" key="7">
    <source>
        <dbReference type="EMBL" id="TNV81127.1"/>
    </source>
</evidence>
<dbReference type="OrthoDB" id="1748577at2759"/>
<dbReference type="InterPro" id="IPR027413">
    <property type="entry name" value="GROEL-like_equatorial_sf"/>
</dbReference>
<keyword evidence="4" id="KW-0067">ATP-binding</keyword>
<dbReference type="AlphaFoldDB" id="A0A8J8NSG6"/>
<dbReference type="Proteomes" id="UP000785679">
    <property type="component" value="Unassembled WGS sequence"/>
</dbReference>
<keyword evidence="8" id="KW-1185">Reference proteome</keyword>
<dbReference type="Gene3D" id="3.30.260.10">
    <property type="entry name" value="TCP-1-like chaperonin intermediate domain"/>
    <property type="match status" value="1"/>
</dbReference>